<evidence type="ECO:0000256" key="12">
    <source>
        <dbReference type="ARBA" id="ARBA00022692"/>
    </source>
</evidence>
<dbReference type="InterPro" id="IPR039261">
    <property type="entry name" value="FNR_nucleotide-bd"/>
</dbReference>
<keyword evidence="17 29" id="KW-1133">Transmembrane helix</keyword>
<evidence type="ECO:0000256" key="6">
    <source>
        <dbReference type="ARBA" id="ARBA00013099"/>
    </source>
</evidence>
<dbReference type="Pfam" id="PF00175">
    <property type="entry name" value="NAD_binding_1"/>
    <property type="match status" value="1"/>
</dbReference>
<feature type="binding site" evidence="29">
    <location>
        <position position="110"/>
    </location>
    <ligand>
        <name>[2Fe-2S] cluster</name>
        <dbReference type="ChEBI" id="CHEBI:190135"/>
    </ligand>
</feature>
<dbReference type="GO" id="GO:0051537">
    <property type="term" value="F:2 iron, 2 sulfur cluster binding"/>
    <property type="evidence" value="ECO:0007669"/>
    <property type="project" value="UniProtKB-KW"/>
</dbReference>
<feature type="binding site" evidence="29">
    <location>
        <position position="69"/>
    </location>
    <ligand>
        <name>[2Fe-2S] cluster</name>
        <dbReference type="ChEBI" id="CHEBI:190135"/>
    </ligand>
</feature>
<dbReference type="PROSITE" id="PS51085">
    <property type="entry name" value="2FE2S_FER_2"/>
    <property type="match status" value="1"/>
</dbReference>
<dbReference type="InterPro" id="IPR036010">
    <property type="entry name" value="2Fe-2S_ferredoxin-like_sf"/>
</dbReference>
<dbReference type="PRINTS" id="PR00371">
    <property type="entry name" value="FPNCR"/>
</dbReference>
<keyword evidence="32" id="KW-0560">Oxidoreductase</keyword>
<dbReference type="CDD" id="cd06188">
    <property type="entry name" value="NADH_quinone_reductase"/>
    <property type="match status" value="1"/>
</dbReference>
<dbReference type="NCBIfam" id="TIGR01941">
    <property type="entry name" value="nqrF"/>
    <property type="match status" value="1"/>
</dbReference>
<keyword evidence="20 29" id="KW-0520">NAD</keyword>
<evidence type="ECO:0000256" key="9">
    <source>
        <dbReference type="ARBA" id="ARBA00022475"/>
    </source>
</evidence>
<dbReference type="SUPFAM" id="SSF54292">
    <property type="entry name" value="2Fe-2S ferredoxin-like"/>
    <property type="match status" value="1"/>
</dbReference>
<evidence type="ECO:0000256" key="26">
    <source>
        <dbReference type="ARBA" id="ARBA00030032"/>
    </source>
</evidence>
<comment type="function">
    <text evidence="2 29">NQR complex catalyzes the reduction of ubiquinone-1 to ubiquinol by two successive reactions, coupled with the transport of Na(+) ions from the cytoplasm to the periplasm. The first step is catalyzed by NqrF, which accepts electrons from NADH and reduces ubiquinone-1 to ubisemiquinone by a one-electron transfer pathway.</text>
</comment>
<evidence type="ECO:0000256" key="18">
    <source>
        <dbReference type="ARBA" id="ARBA00023004"/>
    </source>
</evidence>
<evidence type="ECO:0000256" key="5">
    <source>
        <dbReference type="ARBA" id="ARBA00011309"/>
    </source>
</evidence>
<feature type="transmembrane region" description="Helical" evidence="29">
    <location>
        <begin position="6"/>
        <end position="24"/>
    </location>
</feature>
<dbReference type="GO" id="GO:0071949">
    <property type="term" value="F:FAD binding"/>
    <property type="evidence" value="ECO:0007669"/>
    <property type="project" value="UniProtKB-ARBA"/>
</dbReference>
<keyword evidence="13 29" id="KW-0001">2Fe-2S</keyword>
<dbReference type="RefSeq" id="WP_102522123.1">
    <property type="nucleotide sequence ID" value="NZ_LT960611.1"/>
</dbReference>
<keyword evidence="21 29" id="KW-0915">Sodium</keyword>
<dbReference type="Gene3D" id="3.10.20.30">
    <property type="match status" value="1"/>
</dbReference>
<evidence type="ECO:0000256" key="13">
    <source>
        <dbReference type="ARBA" id="ARBA00022714"/>
    </source>
</evidence>
<evidence type="ECO:0000256" key="15">
    <source>
        <dbReference type="ARBA" id="ARBA00022827"/>
    </source>
</evidence>
<dbReference type="SUPFAM" id="SSF52343">
    <property type="entry name" value="Ferredoxin reductase-like, C-terminal NADP-linked domain"/>
    <property type="match status" value="1"/>
</dbReference>
<keyword evidence="11 29" id="KW-0285">Flavoprotein</keyword>
<proteinExistence type="inferred from homology"/>
<dbReference type="PANTHER" id="PTHR43644">
    <property type="entry name" value="NA(+)-TRANSLOCATING NADH-QUINONE REDUCTASE SUBUNIT"/>
    <property type="match status" value="1"/>
</dbReference>
<comment type="similarity">
    <text evidence="4 29">Belongs to the NqrF family.</text>
</comment>
<keyword evidence="9 29" id="KW-1003">Cell membrane</keyword>
<dbReference type="EC" id="7.2.1.1" evidence="6 29"/>
<comment type="catalytic activity">
    <reaction evidence="28 29">
        <text>a ubiquinone + n Na(+)(in) + NADH + H(+) = a ubiquinol + n Na(+)(out) + NAD(+)</text>
        <dbReference type="Rhea" id="RHEA:47748"/>
        <dbReference type="Rhea" id="RHEA-COMP:9565"/>
        <dbReference type="Rhea" id="RHEA-COMP:9566"/>
        <dbReference type="ChEBI" id="CHEBI:15378"/>
        <dbReference type="ChEBI" id="CHEBI:16389"/>
        <dbReference type="ChEBI" id="CHEBI:17976"/>
        <dbReference type="ChEBI" id="CHEBI:29101"/>
        <dbReference type="ChEBI" id="CHEBI:57540"/>
        <dbReference type="ChEBI" id="CHEBI:57945"/>
        <dbReference type="EC" id="7.2.1.1"/>
    </reaction>
</comment>
<evidence type="ECO:0000256" key="22">
    <source>
        <dbReference type="ARBA" id="ARBA00023065"/>
    </source>
</evidence>
<feature type="domain" description="2Fe-2S ferredoxin-type" evidence="30">
    <location>
        <begin position="32"/>
        <end position="126"/>
    </location>
</feature>
<dbReference type="Pfam" id="PF00111">
    <property type="entry name" value="Fer2"/>
    <property type="match status" value="1"/>
</dbReference>
<dbReference type="GO" id="GO:0006814">
    <property type="term" value="P:sodium ion transport"/>
    <property type="evidence" value="ECO:0007669"/>
    <property type="project" value="UniProtKB-UniRule"/>
</dbReference>
<dbReference type="Pfam" id="PF00970">
    <property type="entry name" value="FAD_binding_6"/>
    <property type="match status" value="1"/>
</dbReference>
<dbReference type="InterPro" id="IPR010205">
    <property type="entry name" value="NqrF"/>
</dbReference>
<evidence type="ECO:0000256" key="28">
    <source>
        <dbReference type="ARBA" id="ARBA00048891"/>
    </source>
</evidence>
<keyword evidence="33" id="KW-1185">Reference proteome</keyword>
<dbReference type="OrthoDB" id="9806195at2"/>
<evidence type="ECO:0000256" key="17">
    <source>
        <dbReference type="ARBA" id="ARBA00022989"/>
    </source>
</evidence>
<evidence type="ECO:0000256" key="25">
    <source>
        <dbReference type="ARBA" id="ARBA00023201"/>
    </source>
</evidence>
<evidence type="ECO:0000256" key="24">
    <source>
        <dbReference type="ARBA" id="ARBA00023136"/>
    </source>
</evidence>
<keyword evidence="24 29" id="KW-0472">Membrane</keyword>
<comment type="cofactor">
    <cofactor evidence="1 29">
        <name>FAD</name>
        <dbReference type="ChEBI" id="CHEBI:57692"/>
    </cofactor>
</comment>
<evidence type="ECO:0000256" key="7">
    <source>
        <dbReference type="ARBA" id="ARBA00019729"/>
    </source>
</evidence>
<keyword evidence="16 29" id="KW-1278">Translocase</keyword>
<dbReference type="InterPro" id="IPR001709">
    <property type="entry name" value="Flavoprot_Pyr_Nucl_cyt_Rdtase"/>
</dbReference>
<evidence type="ECO:0000256" key="10">
    <source>
        <dbReference type="ARBA" id="ARBA00022519"/>
    </source>
</evidence>
<name>A0A2N8ZC37_9VIBR</name>
<comment type="cofactor">
    <cofactor evidence="29">
        <name>[2Fe-2S] cluster</name>
        <dbReference type="ChEBI" id="CHEBI:190135"/>
    </cofactor>
    <text evidence="29">Binds 1 [2Fe-2S] cluster.</text>
</comment>
<keyword evidence="18 29" id="KW-0408">Iron</keyword>
<protein>
    <recommendedName>
        <fullName evidence="7 29">Na(+)-translocating NADH-quinone reductase subunit F</fullName>
        <shortName evidence="29">Na(+)-NQR subunit F</shortName>
        <shortName evidence="29">Na(+)-translocating NQR subunit F</shortName>
        <ecNumber evidence="6 29">7.2.1.1</ecNumber>
    </recommendedName>
    <alternativeName>
        <fullName evidence="27 29">NQR complex subunit F</fullName>
    </alternativeName>
    <alternativeName>
        <fullName evidence="26 29">NQR-1 subunit F</fullName>
    </alternativeName>
</protein>
<keyword evidence="25 29" id="KW-0739">Sodium transport</keyword>
<evidence type="ECO:0000256" key="21">
    <source>
        <dbReference type="ARBA" id="ARBA00023053"/>
    </source>
</evidence>
<reference evidence="32 33" key="1">
    <citation type="submission" date="2017-10" db="EMBL/GenBank/DDBJ databases">
        <authorList>
            <person name="Banno H."/>
            <person name="Chua N.-H."/>
        </authorList>
    </citation>
    <scope>NUCLEOTIDE SEQUENCE [LARGE SCALE GENOMIC DNA]</scope>
    <source>
        <strain evidence="32">Vibrio tapetis CECT4600</strain>
    </source>
</reference>
<sequence>MDIILGVVMFTLIVLVLVLVILFAKSKLVPTGDVTITINGDPEKSIITSPGDKLLSAMAGKGIFVSSACGGGGSCGQCRVKVKAGGGDILPTERDHISKGEAREGERLACQVAVKTDMDIELPEEIFGVKKWECTVLSNDNEATFIKELVLKIPDGEEVPFRAGGYIQIEAEPHHIKYADFDIPEEYRGDWDKFNLFRYESVVNEPSIRAYSMASYPEEEGLIKLNVRIATPPPNNPDVAPGVMSSYIWSLKEGDSCTISGPFGEFFAKDTDNEMVFIGGGAGMAPMRSHIFDQLLRLKSSRKMTYWYGARSKREMFYIEDFDNLQKDNENFSWHVALSDPSPEDNWDGYTGFIHNVIYENYLKDHDAPEDCEYYMCGPPMMNAAVIGMLKDLGVEDENILLDDFGG</sequence>
<dbReference type="PANTHER" id="PTHR43644:SF1">
    <property type="entry name" value="NAD(P)H-FLAVIN REDUCTASE"/>
    <property type="match status" value="1"/>
</dbReference>
<dbReference type="InterPro" id="IPR017927">
    <property type="entry name" value="FAD-bd_FR_type"/>
</dbReference>
<dbReference type="InterPro" id="IPR001433">
    <property type="entry name" value="OxRdtase_FAD/NAD-bd"/>
</dbReference>
<dbReference type="PIRSF" id="PIRSF000044">
    <property type="entry name" value="Cis_Diol_DH_RD"/>
    <property type="match status" value="1"/>
</dbReference>
<evidence type="ECO:0000313" key="33">
    <source>
        <dbReference type="Proteomes" id="UP000235828"/>
    </source>
</evidence>
<dbReference type="GO" id="GO:0005886">
    <property type="term" value="C:plasma membrane"/>
    <property type="evidence" value="ECO:0007669"/>
    <property type="project" value="UniProtKB-SubCell"/>
</dbReference>
<dbReference type="AlphaFoldDB" id="A0A2N8ZC37"/>
<evidence type="ECO:0000256" key="4">
    <source>
        <dbReference type="ARBA" id="ARBA00005570"/>
    </source>
</evidence>
<evidence type="ECO:0000313" key="32">
    <source>
        <dbReference type="EMBL" id="SON49461.1"/>
    </source>
</evidence>
<evidence type="ECO:0000256" key="2">
    <source>
        <dbReference type="ARBA" id="ARBA00002972"/>
    </source>
</evidence>
<evidence type="ECO:0000256" key="23">
    <source>
        <dbReference type="ARBA" id="ARBA00023075"/>
    </source>
</evidence>
<keyword evidence="19 29" id="KW-0411">Iron-sulfur</keyword>
<feature type="binding site" evidence="29">
    <location>
        <position position="75"/>
    </location>
    <ligand>
        <name>[2Fe-2S] cluster</name>
        <dbReference type="ChEBI" id="CHEBI:190135"/>
    </ligand>
</feature>
<evidence type="ECO:0000259" key="31">
    <source>
        <dbReference type="PROSITE" id="PS51384"/>
    </source>
</evidence>
<dbReference type="Proteomes" id="UP000235828">
    <property type="component" value="Chromosome A"/>
</dbReference>
<dbReference type="GO" id="GO:0016655">
    <property type="term" value="F:oxidoreductase activity, acting on NAD(P)H, quinone or similar compound as acceptor"/>
    <property type="evidence" value="ECO:0007669"/>
    <property type="project" value="InterPro"/>
</dbReference>
<dbReference type="FunFam" id="3.10.20.30:FF:000024">
    <property type="entry name" value="Na(+)-translocating NADH-quinone reductase subunit F"/>
    <property type="match status" value="1"/>
</dbReference>
<dbReference type="InterPro" id="IPR017938">
    <property type="entry name" value="Riboflavin_synthase-like_b-brl"/>
</dbReference>
<evidence type="ECO:0000256" key="19">
    <source>
        <dbReference type="ARBA" id="ARBA00023014"/>
    </source>
</evidence>
<dbReference type="InterPro" id="IPR001041">
    <property type="entry name" value="2Fe-2S_ferredoxin-type"/>
</dbReference>
<evidence type="ECO:0000256" key="20">
    <source>
        <dbReference type="ARBA" id="ARBA00023027"/>
    </source>
</evidence>
<evidence type="ECO:0000256" key="1">
    <source>
        <dbReference type="ARBA" id="ARBA00001974"/>
    </source>
</evidence>
<gene>
    <name evidence="29 32" type="primary">nqrF</name>
    <name evidence="32" type="ORF">VTAP4600_A1482</name>
</gene>
<keyword evidence="12 29" id="KW-0812">Transmembrane</keyword>
<feature type="binding site" evidence="29">
    <location>
        <position position="78"/>
    </location>
    <ligand>
        <name>[2Fe-2S] cluster</name>
        <dbReference type="ChEBI" id="CHEBI:190135"/>
    </ligand>
</feature>
<feature type="domain" description="FAD-binding FR-type" evidence="31">
    <location>
        <begin position="129"/>
        <end position="269"/>
    </location>
</feature>
<dbReference type="Gene3D" id="3.40.50.80">
    <property type="entry name" value="Nucleotide-binding domain of ferredoxin-NADP reductase (FNR) module"/>
    <property type="match status" value="1"/>
</dbReference>
<organism evidence="32 33">
    <name type="scientific">Vibrio tapetis subsp. tapetis</name>
    <dbReference type="NCBI Taxonomy" id="1671868"/>
    <lineage>
        <taxon>Bacteria</taxon>
        <taxon>Pseudomonadati</taxon>
        <taxon>Pseudomonadota</taxon>
        <taxon>Gammaproteobacteria</taxon>
        <taxon>Vibrionales</taxon>
        <taxon>Vibrionaceae</taxon>
        <taxon>Vibrio</taxon>
    </lineage>
</organism>
<dbReference type="GO" id="GO:0009055">
    <property type="term" value="F:electron transfer activity"/>
    <property type="evidence" value="ECO:0007669"/>
    <property type="project" value="UniProtKB-UniRule"/>
</dbReference>
<evidence type="ECO:0000259" key="30">
    <source>
        <dbReference type="PROSITE" id="PS51085"/>
    </source>
</evidence>
<comment type="subcellular location">
    <subcellularLocation>
        <location evidence="3">Cell inner membrane</location>
        <topology evidence="3">Single-pass membrane protein</topology>
    </subcellularLocation>
    <subcellularLocation>
        <location evidence="29">Cell membrane</location>
        <topology evidence="29">Single-pass membrane protein</topology>
    </subcellularLocation>
</comment>
<dbReference type="FunFam" id="3.40.50.80:FF:000014">
    <property type="entry name" value="Na(+)-translocating NADH-quinone reductase subunit F"/>
    <property type="match status" value="1"/>
</dbReference>
<accession>A0A2N8ZC37</accession>
<evidence type="ECO:0000256" key="27">
    <source>
        <dbReference type="ARBA" id="ARBA00030787"/>
    </source>
</evidence>
<dbReference type="Gene3D" id="2.40.30.10">
    <property type="entry name" value="Translation factors"/>
    <property type="match status" value="1"/>
</dbReference>
<dbReference type="GO" id="GO:0046872">
    <property type="term" value="F:metal ion binding"/>
    <property type="evidence" value="ECO:0007669"/>
    <property type="project" value="UniProtKB-KW"/>
</dbReference>
<evidence type="ECO:0000256" key="29">
    <source>
        <dbReference type="HAMAP-Rule" id="MF_00430"/>
    </source>
</evidence>
<keyword evidence="22 29" id="KW-0406">Ion transport</keyword>
<dbReference type="KEGG" id="vta:A1482"/>
<dbReference type="CDD" id="cd00207">
    <property type="entry name" value="fer2"/>
    <property type="match status" value="1"/>
</dbReference>
<keyword evidence="10" id="KW-0997">Cell inner membrane</keyword>
<keyword evidence="23 29" id="KW-0830">Ubiquinone</keyword>
<dbReference type="SUPFAM" id="SSF63380">
    <property type="entry name" value="Riboflavin synthase domain-like"/>
    <property type="match status" value="1"/>
</dbReference>
<evidence type="ECO:0000256" key="16">
    <source>
        <dbReference type="ARBA" id="ARBA00022967"/>
    </source>
</evidence>
<comment type="subunit">
    <text evidence="5 29">Composed of six subunits; NqrA, NqrB, NqrC, NqrD, NqrE and NqrF.</text>
</comment>
<keyword evidence="8 29" id="KW-0813">Transport</keyword>
<evidence type="ECO:0000256" key="14">
    <source>
        <dbReference type="ARBA" id="ARBA00022723"/>
    </source>
</evidence>
<dbReference type="EMBL" id="LT960611">
    <property type="protein sequence ID" value="SON49461.1"/>
    <property type="molecule type" value="Genomic_DNA"/>
</dbReference>
<dbReference type="InterPro" id="IPR012675">
    <property type="entry name" value="Beta-grasp_dom_sf"/>
</dbReference>
<keyword evidence="14 29" id="KW-0479">Metal-binding</keyword>
<evidence type="ECO:0000256" key="8">
    <source>
        <dbReference type="ARBA" id="ARBA00022448"/>
    </source>
</evidence>
<dbReference type="FunFam" id="2.40.30.10:FF:000064">
    <property type="entry name" value="Na(+)-translocating NADH-quinone reductase subunit F"/>
    <property type="match status" value="1"/>
</dbReference>
<dbReference type="HAMAP" id="MF_00430">
    <property type="entry name" value="NqrF"/>
    <property type="match status" value="1"/>
</dbReference>
<dbReference type="InterPro" id="IPR008333">
    <property type="entry name" value="Cbr1-like_FAD-bd_dom"/>
</dbReference>
<evidence type="ECO:0000256" key="11">
    <source>
        <dbReference type="ARBA" id="ARBA00022630"/>
    </source>
</evidence>
<dbReference type="PROSITE" id="PS51384">
    <property type="entry name" value="FAD_FR"/>
    <property type="match status" value="1"/>
</dbReference>
<evidence type="ECO:0000256" key="3">
    <source>
        <dbReference type="ARBA" id="ARBA00004377"/>
    </source>
</evidence>
<keyword evidence="15 29" id="KW-0274">FAD</keyword>